<name>A0A1B8ZNB7_9FLAO</name>
<dbReference type="AlphaFoldDB" id="A0A1B8ZNB7"/>
<dbReference type="EMBL" id="MAYG01000001">
    <property type="protein sequence ID" value="OCA73085.1"/>
    <property type="molecule type" value="Genomic_DNA"/>
</dbReference>
<comment type="caution">
    <text evidence="1">The sequence shown here is derived from an EMBL/GenBank/DDBJ whole genome shotgun (WGS) entry which is preliminary data.</text>
</comment>
<dbReference type="Proteomes" id="UP000093432">
    <property type="component" value="Unassembled WGS sequence"/>
</dbReference>
<organism evidence="1 2">
    <name type="scientific">Chryseobacterium arthrosphaerae</name>
    <dbReference type="NCBI Taxonomy" id="651561"/>
    <lineage>
        <taxon>Bacteria</taxon>
        <taxon>Pseudomonadati</taxon>
        <taxon>Bacteroidota</taxon>
        <taxon>Flavobacteriia</taxon>
        <taxon>Flavobacteriales</taxon>
        <taxon>Weeksellaceae</taxon>
        <taxon>Chryseobacterium group</taxon>
        <taxon>Chryseobacterium</taxon>
    </lineage>
</organism>
<protein>
    <submittedName>
        <fullName evidence="1">Uncharacterized protein</fullName>
    </submittedName>
</protein>
<evidence type="ECO:0000313" key="2">
    <source>
        <dbReference type="Proteomes" id="UP000093432"/>
    </source>
</evidence>
<proteinExistence type="predicted"/>
<reference evidence="2" key="1">
    <citation type="submission" date="2016-07" db="EMBL/GenBank/DDBJ databases">
        <authorList>
            <person name="Florea S."/>
            <person name="Webb J.S."/>
            <person name="Jaromczyk J."/>
            <person name="Schardl C.L."/>
        </authorList>
    </citation>
    <scope>NUCLEOTIDE SEQUENCE [LARGE SCALE GENOMIC DNA]</scope>
    <source>
        <strain evidence="2">CC-VM-7</strain>
    </source>
</reference>
<gene>
    <name evidence="1" type="ORF">BBI00_01460</name>
</gene>
<evidence type="ECO:0000313" key="1">
    <source>
        <dbReference type="EMBL" id="OCA73085.1"/>
    </source>
</evidence>
<sequence>MIGIINIVFSDSFFKRTIFLRVRIFFSENSIFVDLGKRWAIKRISVKIGVFIKFISMLMKMVCQLIL</sequence>
<accession>A0A1B8ZNB7</accession>